<accession>A0ABY8PW23</accession>
<dbReference type="RefSeq" id="WP_281144404.1">
    <property type="nucleotide sequence ID" value="NZ_CP123967.1"/>
</dbReference>
<evidence type="ECO:0000313" key="2">
    <source>
        <dbReference type="Proteomes" id="UP001244136"/>
    </source>
</evidence>
<keyword evidence="2" id="KW-1185">Reference proteome</keyword>
<sequence length="99" mass="10612">MTLSARVGSVEWDMGNGDTVRCGKGAVWSEARTNGGQNIASPDCGYMYESRGDYTVTATAHWVVEWTGGGQSGTIPLDLRREQAYEVVELQSVNIPVGG</sequence>
<reference evidence="1 2" key="1">
    <citation type="journal article" date="2008" name="Int. J. Syst. Evol. Microbiol.">
        <title>Tessaracoccus flavescens sp. nov., isolated from marine sediment.</title>
        <authorList>
            <person name="Lee D.W."/>
            <person name="Lee S.D."/>
        </authorList>
    </citation>
    <scope>NUCLEOTIDE SEQUENCE [LARGE SCALE GENOMIC DNA]</scope>
    <source>
        <strain evidence="1 2">T21</strain>
    </source>
</reference>
<gene>
    <name evidence="1" type="ORF">QH948_10865</name>
</gene>
<proteinExistence type="predicted"/>
<dbReference type="EMBL" id="CP123967">
    <property type="protein sequence ID" value="WGT46640.1"/>
    <property type="molecule type" value="Genomic_DNA"/>
</dbReference>
<evidence type="ECO:0008006" key="3">
    <source>
        <dbReference type="Google" id="ProtNLM"/>
    </source>
</evidence>
<dbReference type="Proteomes" id="UP001244136">
    <property type="component" value="Chromosome"/>
</dbReference>
<evidence type="ECO:0000313" key="1">
    <source>
        <dbReference type="EMBL" id="WGT46640.1"/>
    </source>
</evidence>
<organism evidence="1 2">
    <name type="scientific">Tessaracoccus lacteus</name>
    <dbReference type="NCBI Taxonomy" id="3041766"/>
    <lineage>
        <taxon>Bacteria</taxon>
        <taxon>Bacillati</taxon>
        <taxon>Actinomycetota</taxon>
        <taxon>Actinomycetes</taxon>
        <taxon>Propionibacteriales</taxon>
        <taxon>Propionibacteriaceae</taxon>
        <taxon>Tessaracoccus</taxon>
    </lineage>
</organism>
<name>A0ABY8PW23_9ACTN</name>
<protein>
    <recommendedName>
        <fullName evidence="3">PKD domain-containing protein</fullName>
    </recommendedName>
</protein>